<feature type="compositionally biased region" description="Basic and acidic residues" evidence="1">
    <location>
        <begin position="280"/>
        <end position="292"/>
    </location>
</feature>
<evidence type="ECO:0000313" key="3">
    <source>
        <dbReference type="Proteomes" id="UP000486351"/>
    </source>
</evidence>
<feature type="region of interest" description="Disordered" evidence="1">
    <location>
        <begin position="1"/>
        <end position="90"/>
    </location>
</feature>
<protein>
    <submittedName>
        <fullName evidence="2">Uncharacterized protein</fullName>
    </submittedName>
</protein>
<organism evidence="2 3">
    <name type="scientific">Phytophthora fragariae</name>
    <dbReference type="NCBI Taxonomy" id="53985"/>
    <lineage>
        <taxon>Eukaryota</taxon>
        <taxon>Sar</taxon>
        <taxon>Stramenopiles</taxon>
        <taxon>Oomycota</taxon>
        <taxon>Peronosporomycetes</taxon>
        <taxon>Peronosporales</taxon>
        <taxon>Peronosporaceae</taxon>
        <taxon>Phytophthora</taxon>
    </lineage>
</organism>
<feature type="compositionally biased region" description="Basic and acidic residues" evidence="1">
    <location>
        <begin position="1"/>
        <end position="13"/>
    </location>
</feature>
<gene>
    <name evidence="2" type="ORF">PF008_g16114</name>
</gene>
<feature type="compositionally biased region" description="Polar residues" evidence="1">
    <location>
        <begin position="140"/>
        <end position="156"/>
    </location>
</feature>
<dbReference type="EMBL" id="QXFY01001087">
    <property type="protein sequence ID" value="KAE9328716.1"/>
    <property type="molecule type" value="Genomic_DNA"/>
</dbReference>
<evidence type="ECO:0000313" key="2">
    <source>
        <dbReference type="EMBL" id="KAE9328716.1"/>
    </source>
</evidence>
<feature type="compositionally biased region" description="Polar residues" evidence="1">
    <location>
        <begin position="297"/>
        <end position="306"/>
    </location>
</feature>
<feature type="region of interest" description="Disordered" evidence="1">
    <location>
        <begin position="116"/>
        <end position="312"/>
    </location>
</feature>
<comment type="caution">
    <text evidence="2">The sequence shown here is derived from an EMBL/GenBank/DDBJ whole genome shotgun (WGS) entry which is preliminary data.</text>
</comment>
<evidence type="ECO:0000256" key="1">
    <source>
        <dbReference type="SAM" id="MobiDB-lite"/>
    </source>
</evidence>
<feature type="compositionally biased region" description="Basic and acidic residues" evidence="1">
    <location>
        <begin position="47"/>
        <end position="63"/>
    </location>
</feature>
<proteinExistence type="predicted"/>
<dbReference type="AlphaFoldDB" id="A0A6G0RC43"/>
<dbReference type="Proteomes" id="UP000486351">
    <property type="component" value="Unassembled WGS sequence"/>
</dbReference>
<accession>A0A6G0RC43</accession>
<reference evidence="2 3" key="1">
    <citation type="submission" date="2018-09" db="EMBL/GenBank/DDBJ databases">
        <title>Genomic investigation of the strawberry pathogen Phytophthora fragariae indicates pathogenicity is determined by transcriptional variation in three key races.</title>
        <authorList>
            <person name="Adams T.M."/>
            <person name="Armitage A.D."/>
            <person name="Sobczyk M.K."/>
            <person name="Bates H.J."/>
            <person name="Dunwell J.M."/>
            <person name="Nellist C.F."/>
            <person name="Harrison R.J."/>
        </authorList>
    </citation>
    <scope>NUCLEOTIDE SEQUENCE [LARGE SCALE GENOMIC DNA]</scope>
    <source>
        <strain evidence="2 3">NOV-77</strain>
    </source>
</reference>
<feature type="compositionally biased region" description="Polar residues" evidence="1">
    <location>
        <begin position="234"/>
        <end position="245"/>
    </location>
</feature>
<sequence>MAAGHTTEDKQQPDEEPDAAMDEVPHNRGDAPMSDAVSRPLTRAAKRRAEESQRRATQERQRDEDEAALRAVMGVTPMDYDDDPMNVSMANNMPVTQYTSTDTDDAGVTDVRMTADDHAEPGTTADHEVDEMSDMVPTELTPTSPYSTMATRSTTEPEPCSNEGRVRRLRSRGDGDSEELSAQPEERDRADEDVEQHSVAVKDVPRRITRRQVAHEPQALARQNDDGGAKTTEMLKTTSATTTRSPMKPCPPTTQRRTKAATMETDAAVTSQPTKKRSLHRDEHAAEVDGARRRSHCSSASTQSTGAEDEDG</sequence>
<name>A0A6G0RC43_9STRA</name>